<name>A0ABQ2JRB0_9SPHN</name>
<protein>
    <submittedName>
        <fullName evidence="1">Uncharacterized protein</fullName>
    </submittedName>
</protein>
<sequence length="54" mass="6451">MNIGAEIPFRRSRAGRHSTGSLIFDRERKEYVREHADSAQEDMRIWDHGHFRKP</sequence>
<evidence type="ECO:0000313" key="1">
    <source>
        <dbReference type="EMBL" id="GGN52718.1"/>
    </source>
</evidence>
<gene>
    <name evidence="1" type="ORF">GCM10011349_26510</name>
</gene>
<accession>A0ABQ2JRB0</accession>
<keyword evidence="2" id="KW-1185">Reference proteome</keyword>
<organism evidence="1 2">
    <name type="scientific">Novosphingobium indicum</name>
    <dbReference type="NCBI Taxonomy" id="462949"/>
    <lineage>
        <taxon>Bacteria</taxon>
        <taxon>Pseudomonadati</taxon>
        <taxon>Pseudomonadota</taxon>
        <taxon>Alphaproteobacteria</taxon>
        <taxon>Sphingomonadales</taxon>
        <taxon>Sphingomonadaceae</taxon>
        <taxon>Novosphingobium</taxon>
    </lineage>
</organism>
<dbReference type="RefSeq" id="WP_188820170.1">
    <property type="nucleotide sequence ID" value="NZ_BMLK01000012.1"/>
</dbReference>
<dbReference type="EMBL" id="BMLK01000012">
    <property type="protein sequence ID" value="GGN52718.1"/>
    <property type="molecule type" value="Genomic_DNA"/>
</dbReference>
<comment type="caution">
    <text evidence="1">The sequence shown here is derived from an EMBL/GenBank/DDBJ whole genome shotgun (WGS) entry which is preliminary data.</text>
</comment>
<reference evidence="2" key="1">
    <citation type="journal article" date="2019" name="Int. J. Syst. Evol. Microbiol.">
        <title>The Global Catalogue of Microorganisms (GCM) 10K type strain sequencing project: providing services to taxonomists for standard genome sequencing and annotation.</title>
        <authorList>
            <consortium name="The Broad Institute Genomics Platform"/>
            <consortium name="The Broad Institute Genome Sequencing Center for Infectious Disease"/>
            <person name="Wu L."/>
            <person name="Ma J."/>
        </authorList>
    </citation>
    <scope>NUCLEOTIDE SEQUENCE [LARGE SCALE GENOMIC DNA]</scope>
    <source>
        <strain evidence="2">CGMCC 1.6784</strain>
    </source>
</reference>
<proteinExistence type="predicted"/>
<evidence type="ECO:0000313" key="2">
    <source>
        <dbReference type="Proteomes" id="UP000605099"/>
    </source>
</evidence>
<dbReference type="Proteomes" id="UP000605099">
    <property type="component" value="Unassembled WGS sequence"/>
</dbReference>